<reference evidence="2 3" key="1">
    <citation type="journal article" date="2017" name="Genome Announc.">
        <title>Draft Genome Sequence of Agrobacterium tumefaciens Biovar 1 Strain 186, Isolated from Walnut.</title>
        <authorList>
            <person name="Poret-Peterson A.T."/>
            <person name="Bhatnagar S."/>
            <person name="McClean A.E."/>
            <person name="Kluepfel D.A."/>
        </authorList>
    </citation>
    <scope>NUCLEOTIDE SEQUENCE [LARGE SCALE GENOMIC DNA]</scope>
    <source>
        <strain evidence="2 3">186</strain>
    </source>
</reference>
<dbReference type="EMBL" id="CP042276">
    <property type="protein sequence ID" value="QDY97633.2"/>
    <property type="molecule type" value="Genomic_DNA"/>
</dbReference>
<accession>A0AAP9J9H3</accession>
<organism evidence="2 3">
    <name type="scientific">Agrobacterium tumefaciens</name>
    <dbReference type="NCBI Taxonomy" id="358"/>
    <lineage>
        <taxon>Bacteria</taxon>
        <taxon>Pseudomonadati</taxon>
        <taxon>Pseudomonadota</taxon>
        <taxon>Alphaproteobacteria</taxon>
        <taxon>Hyphomicrobiales</taxon>
        <taxon>Rhizobiaceae</taxon>
        <taxon>Rhizobium/Agrobacterium group</taxon>
        <taxon>Agrobacterium</taxon>
        <taxon>Agrobacterium tumefaciens complex</taxon>
    </lineage>
</organism>
<dbReference type="InterPro" id="IPR038721">
    <property type="entry name" value="IS701-like_DDE_dom"/>
</dbReference>
<name>A0AAP9J9H3_AGRTU</name>
<proteinExistence type="predicted"/>
<dbReference type="Proteomes" id="UP000222296">
    <property type="component" value="Plasmid pAt"/>
</dbReference>
<evidence type="ECO:0000313" key="3">
    <source>
        <dbReference type="Proteomes" id="UP000222296"/>
    </source>
</evidence>
<dbReference type="AlphaFoldDB" id="A0AAP9J9H3"/>
<geneLocation type="plasmid" evidence="3">
    <name>pat</name>
</geneLocation>
<feature type="domain" description="Transposase IS701-like DDE" evidence="1">
    <location>
        <begin position="2"/>
        <end position="52"/>
    </location>
</feature>
<gene>
    <name evidence="2" type="ORF">CG010_026085</name>
</gene>
<evidence type="ECO:0000313" key="2">
    <source>
        <dbReference type="EMBL" id="QDY97633.2"/>
    </source>
</evidence>
<evidence type="ECO:0000259" key="1">
    <source>
        <dbReference type="Pfam" id="PF13546"/>
    </source>
</evidence>
<dbReference type="Pfam" id="PF13546">
    <property type="entry name" value="DDE_5"/>
    <property type="match status" value="1"/>
</dbReference>
<keyword evidence="2" id="KW-0614">Plasmid</keyword>
<sequence>MYISGLIGRGDRKRIEPMAERLAPDQYDRLHHFTSDGIWDTGPLTHDLDRMQSFTASQSLIVSGLP</sequence>
<protein>
    <submittedName>
        <fullName evidence="2">Transposase</fullName>
    </submittedName>
</protein>